<comment type="caution">
    <text evidence="8">The sequence shown here is derived from an EMBL/GenBank/DDBJ whole genome shotgun (WGS) entry which is preliminary data.</text>
</comment>
<protein>
    <recommendedName>
        <fullName evidence="10">RNA polymerase sigma-70 factor</fullName>
    </recommendedName>
</protein>
<dbReference type="InterPro" id="IPR039425">
    <property type="entry name" value="RNA_pol_sigma-70-like"/>
</dbReference>
<evidence type="ECO:0000256" key="5">
    <source>
        <dbReference type="SAM" id="Coils"/>
    </source>
</evidence>
<evidence type="ECO:0000259" key="6">
    <source>
        <dbReference type="Pfam" id="PF04542"/>
    </source>
</evidence>
<accession>A0A0L8VE75</accession>
<dbReference type="InterPro" id="IPR013249">
    <property type="entry name" value="RNA_pol_sigma70_r4_t2"/>
</dbReference>
<evidence type="ECO:0000256" key="4">
    <source>
        <dbReference type="ARBA" id="ARBA00023163"/>
    </source>
</evidence>
<feature type="domain" description="RNA polymerase sigma factor 70 region 4 type 2" evidence="7">
    <location>
        <begin position="110"/>
        <end position="158"/>
    </location>
</feature>
<dbReference type="InterPro" id="IPR013324">
    <property type="entry name" value="RNA_pol_sigma_r3/r4-like"/>
</dbReference>
<dbReference type="Proteomes" id="UP000036958">
    <property type="component" value="Unassembled WGS sequence"/>
</dbReference>
<organism evidence="8 9">
    <name type="scientific">Sunxiuqinia dokdonensis</name>
    <dbReference type="NCBI Taxonomy" id="1409788"/>
    <lineage>
        <taxon>Bacteria</taxon>
        <taxon>Pseudomonadati</taxon>
        <taxon>Bacteroidota</taxon>
        <taxon>Bacteroidia</taxon>
        <taxon>Marinilabiliales</taxon>
        <taxon>Prolixibacteraceae</taxon>
        <taxon>Sunxiuqinia</taxon>
    </lineage>
</organism>
<proteinExistence type="inferred from homology"/>
<feature type="coiled-coil region" evidence="5">
    <location>
        <begin position="104"/>
        <end position="131"/>
    </location>
</feature>
<reference evidence="9" key="1">
    <citation type="submission" date="2015-07" db="EMBL/GenBank/DDBJ databases">
        <title>Genome sequencing of Sunxiuqinia dokdonensis strain SK.</title>
        <authorList>
            <person name="Ahn S."/>
            <person name="Kim B.-C."/>
        </authorList>
    </citation>
    <scope>NUCLEOTIDE SEQUENCE [LARGE SCALE GENOMIC DNA]</scope>
    <source>
        <strain evidence="9">SK</strain>
    </source>
</reference>
<dbReference type="STRING" id="1409788.NC99_04750"/>
<dbReference type="EMBL" id="LGIA01000022">
    <property type="protein sequence ID" value="KOH46759.1"/>
    <property type="molecule type" value="Genomic_DNA"/>
</dbReference>
<evidence type="ECO:0000256" key="2">
    <source>
        <dbReference type="ARBA" id="ARBA00023015"/>
    </source>
</evidence>
<keyword evidence="3" id="KW-0731">Sigma factor</keyword>
<dbReference type="InterPro" id="IPR014284">
    <property type="entry name" value="RNA_pol_sigma-70_dom"/>
</dbReference>
<keyword evidence="2" id="KW-0805">Transcription regulation</keyword>
<dbReference type="PANTHER" id="PTHR43133:SF46">
    <property type="entry name" value="RNA POLYMERASE SIGMA-70 FACTOR ECF SUBFAMILY"/>
    <property type="match status" value="1"/>
</dbReference>
<dbReference type="GO" id="GO:0003677">
    <property type="term" value="F:DNA binding"/>
    <property type="evidence" value="ECO:0007669"/>
    <property type="project" value="InterPro"/>
</dbReference>
<evidence type="ECO:0000313" key="8">
    <source>
        <dbReference type="EMBL" id="KOH46759.1"/>
    </source>
</evidence>
<dbReference type="SUPFAM" id="SSF88659">
    <property type="entry name" value="Sigma3 and sigma4 domains of RNA polymerase sigma factors"/>
    <property type="match status" value="1"/>
</dbReference>
<dbReference type="Gene3D" id="1.10.10.10">
    <property type="entry name" value="Winged helix-like DNA-binding domain superfamily/Winged helix DNA-binding domain"/>
    <property type="match status" value="1"/>
</dbReference>
<evidence type="ECO:0000256" key="1">
    <source>
        <dbReference type="ARBA" id="ARBA00010641"/>
    </source>
</evidence>
<gene>
    <name evidence="8" type="ORF">NC99_04750</name>
</gene>
<dbReference type="PANTHER" id="PTHR43133">
    <property type="entry name" value="RNA POLYMERASE ECF-TYPE SIGMA FACTO"/>
    <property type="match status" value="1"/>
</dbReference>
<sequence>MLREGSKDAFRILYDRYGMKIHRFALSYLKSDYDAEELVQDVFLKLWIKRDFLNVSGNIRAYLYKVAVNSIYDFIRKKNLELAFQEFANGQPDDNDSTWDEVVYNDLAAQLNQLMAEMPEQRRKIFKLSKEKGLSNDEIAESLGLSKRTVENQIYRATAFLKDKLKRNSVLSLLFFYLFC</sequence>
<dbReference type="Pfam" id="PF08281">
    <property type="entry name" value="Sigma70_r4_2"/>
    <property type="match status" value="1"/>
</dbReference>
<dbReference type="Pfam" id="PF04542">
    <property type="entry name" value="Sigma70_r2"/>
    <property type="match status" value="1"/>
</dbReference>
<comment type="similarity">
    <text evidence="1">Belongs to the sigma-70 factor family. ECF subfamily.</text>
</comment>
<dbReference type="NCBIfam" id="TIGR02937">
    <property type="entry name" value="sigma70-ECF"/>
    <property type="match status" value="1"/>
</dbReference>
<dbReference type="NCBIfam" id="TIGR02985">
    <property type="entry name" value="Sig70_bacteroi1"/>
    <property type="match status" value="1"/>
</dbReference>
<dbReference type="GO" id="GO:0006352">
    <property type="term" value="P:DNA-templated transcription initiation"/>
    <property type="evidence" value="ECO:0007669"/>
    <property type="project" value="InterPro"/>
</dbReference>
<keyword evidence="9" id="KW-1185">Reference proteome</keyword>
<name>A0A0L8VE75_9BACT</name>
<evidence type="ECO:0000256" key="3">
    <source>
        <dbReference type="ARBA" id="ARBA00023082"/>
    </source>
</evidence>
<dbReference type="InterPro" id="IPR036388">
    <property type="entry name" value="WH-like_DNA-bd_sf"/>
</dbReference>
<dbReference type="GO" id="GO:0016987">
    <property type="term" value="F:sigma factor activity"/>
    <property type="evidence" value="ECO:0007669"/>
    <property type="project" value="UniProtKB-KW"/>
</dbReference>
<dbReference type="AlphaFoldDB" id="A0A0L8VE75"/>
<dbReference type="InterPro" id="IPR007627">
    <property type="entry name" value="RNA_pol_sigma70_r2"/>
</dbReference>
<evidence type="ECO:0000313" key="9">
    <source>
        <dbReference type="Proteomes" id="UP000036958"/>
    </source>
</evidence>
<keyword evidence="4" id="KW-0804">Transcription</keyword>
<keyword evidence="5" id="KW-0175">Coiled coil</keyword>
<dbReference type="Gene3D" id="1.10.1740.10">
    <property type="match status" value="1"/>
</dbReference>
<evidence type="ECO:0000259" key="7">
    <source>
        <dbReference type="Pfam" id="PF08281"/>
    </source>
</evidence>
<dbReference type="InterPro" id="IPR014327">
    <property type="entry name" value="RNA_pol_sigma70_bacteroid"/>
</dbReference>
<feature type="domain" description="RNA polymerase sigma-70 region 2" evidence="6">
    <location>
        <begin position="13"/>
        <end position="79"/>
    </location>
</feature>
<dbReference type="InterPro" id="IPR013325">
    <property type="entry name" value="RNA_pol_sigma_r2"/>
</dbReference>
<evidence type="ECO:0008006" key="10">
    <source>
        <dbReference type="Google" id="ProtNLM"/>
    </source>
</evidence>
<dbReference type="SUPFAM" id="SSF88946">
    <property type="entry name" value="Sigma2 domain of RNA polymerase sigma factors"/>
    <property type="match status" value="1"/>
</dbReference>